<gene>
    <name evidence="4" type="ORF">MNOR_LOCUS25470</name>
</gene>
<evidence type="ECO:0000256" key="1">
    <source>
        <dbReference type="ARBA" id="ARBA00023157"/>
    </source>
</evidence>
<evidence type="ECO:0000256" key="2">
    <source>
        <dbReference type="SAM" id="MobiDB-lite"/>
    </source>
</evidence>
<organism evidence="4 5">
    <name type="scientific">Meganyctiphanes norvegica</name>
    <name type="common">Northern krill</name>
    <name type="synonym">Thysanopoda norvegica</name>
    <dbReference type="NCBI Taxonomy" id="48144"/>
    <lineage>
        <taxon>Eukaryota</taxon>
        <taxon>Metazoa</taxon>
        <taxon>Ecdysozoa</taxon>
        <taxon>Arthropoda</taxon>
        <taxon>Crustacea</taxon>
        <taxon>Multicrustacea</taxon>
        <taxon>Malacostraca</taxon>
        <taxon>Eumalacostraca</taxon>
        <taxon>Eucarida</taxon>
        <taxon>Euphausiacea</taxon>
        <taxon>Euphausiidae</taxon>
        <taxon>Meganyctiphanes</taxon>
    </lineage>
</organism>
<dbReference type="PANTHER" id="PTHR11905:SF237">
    <property type="entry name" value="MIND-MELD, ISOFORM J"/>
    <property type="match status" value="1"/>
</dbReference>
<evidence type="ECO:0000313" key="5">
    <source>
        <dbReference type="Proteomes" id="UP001497623"/>
    </source>
</evidence>
<sequence length="371" mass="41540">MATMASTSATLAPPSPPTPSPAPLAPLSQWVLQGWTCWSLTSSAAGVRPSCSRDSRSSSRRSSSISSNGLLKSAWVLALMLLLSSPQIIQASAAAPKVFQMSPQREDTPDFFNDYWNDDNNGYLKGEVQRLMNEYPENQQFVQTLESQYFQIIYPVQIQRHGKSQGISTRDASKITSNHVHRTSYRIKAFSHVFTVDLELNTQLLGPSVKALHQTRDGRNRHDQRIEHCYYHGTVKDYTGAIAAFRTCDGLAGIIQLGNETLIVSPMTGGETLPKHPHFVSEAKNLHINQKCGVNKNYDDWSGGSMYNRGGARGRRRKQAHHRYTRNINVRQSTKYIETALFLDKRFMEVRNLSTSRALNDALQIANIADL</sequence>
<accession>A0AAV2RL02</accession>
<feature type="region of interest" description="Disordered" evidence="2">
    <location>
        <begin position="45"/>
        <end position="65"/>
    </location>
</feature>
<feature type="region of interest" description="Disordered" evidence="2">
    <location>
        <begin position="1"/>
        <end position="22"/>
    </location>
</feature>
<feature type="non-terminal residue" evidence="4">
    <location>
        <position position="371"/>
    </location>
</feature>
<dbReference type="Pfam" id="PF01562">
    <property type="entry name" value="Pep_M12B_propep"/>
    <property type="match status" value="1"/>
</dbReference>
<dbReference type="InterPro" id="IPR002870">
    <property type="entry name" value="Peptidase_M12B_N"/>
</dbReference>
<evidence type="ECO:0000313" key="4">
    <source>
        <dbReference type="EMBL" id="CAL4126205.1"/>
    </source>
</evidence>
<evidence type="ECO:0000259" key="3">
    <source>
        <dbReference type="Pfam" id="PF01562"/>
    </source>
</evidence>
<name>A0AAV2RL02_MEGNR</name>
<reference evidence="4 5" key="1">
    <citation type="submission" date="2024-05" db="EMBL/GenBank/DDBJ databases">
        <authorList>
            <person name="Wallberg A."/>
        </authorList>
    </citation>
    <scope>NUCLEOTIDE SEQUENCE [LARGE SCALE GENOMIC DNA]</scope>
</reference>
<dbReference type="AlphaFoldDB" id="A0AAV2RL02"/>
<feature type="compositionally biased region" description="Low complexity" evidence="2">
    <location>
        <begin position="1"/>
        <end position="12"/>
    </location>
</feature>
<dbReference type="PANTHER" id="PTHR11905">
    <property type="entry name" value="ADAM A DISINTEGRIN AND METALLOPROTEASE DOMAIN"/>
    <property type="match status" value="1"/>
</dbReference>
<proteinExistence type="predicted"/>
<protein>
    <recommendedName>
        <fullName evidence="3">Peptidase M12B propeptide domain-containing protein</fullName>
    </recommendedName>
</protein>
<comment type="caution">
    <text evidence="4">The sequence shown here is derived from an EMBL/GenBank/DDBJ whole genome shotgun (WGS) entry which is preliminary data.</text>
</comment>
<feature type="domain" description="Peptidase M12B propeptide" evidence="3">
    <location>
        <begin position="151"/>
        <end position="236"/>
    </location>
</feature>
<dbReference type="EMBL" id="CAXKWB010024350">
    <property type="protein sequence ID" value="CAL4126205.1"/>
    <property type="molecule type" value="Genomic_DNA"/>
</dbReference>
<keyword evidence="1" id="KW-1015">Disulfide bond</keyword>
<keyword evidence="5" id="KW-1185">Reference proteome</keyword>
<dbReference type="Proteomes" id="UP001497623">
    <property type="component" value="Unassembled WGS sequence"/>
</dbReference>
<feature type="compositionally biased region" description="Pro residues" evidence="2">
    <location>
        <begin position="13"/>
        <end position="22"/>
    </location>
</feature>